<evidence type="ECO:0000313" key="4">
    <source>
        <dbReference type="Proteomes" id="UP001155380"/>
    </source>
</evidence>
<protein>
    <submittedName>
        <fullName evidence="3">HAD family hydrolase</fullName>
    </submittedName>
</protein>
<proteinExistence type="predicted"/>
<gene>
    <name evidence="3" type="ORF">NBH21_00610</name>
</gene>
<dbReference type="InterPro" id="IPR006380">
    <property type="entry name" value="SPP-like_dom"/>
</dbReference>
<dbReference type="Proteomes" id="UP001155380">
    <property type="component" value="Unassembled WGS sequence"/>
</dbReference>
<dbReference type="PANTHER" id="PTHR46521">
    <property type="entry name" value="SUCROSE-PHOSPHATASE 2-RELATED"/>
    <property type="match status" value="1"/>
</dbReference>
<dbReference type="Gene3D" id="3.90.1070.10">
    <property type="match status" value="1"/>
</dbReference>
<feature type="domain" description="Sucrose phosphatase-like" evidence="2">
    <location>
        <begin position="8"/>
        <end position="248"/>
    </location>
</feature>
<reference evidence="3" key="1">
    <citation type="submission" date="2022-06" db="EMBL/GenBank/DDBJ databases">
        <authorList>
            <person name="Sun Q."/>
        </authorList>
    </citation>
    <scope>NUCLEOTIDE SEQUENCE</scope>
    <source>
        <strain evidence="3">S101</strain>
    </source>
</reference>
<comment type="caution">
    <text evidence="3">The sequence shown here is derived from an EMBL/GenBank/DDBJ whole genome shotgun (WGS) entry which is preliminary data.</text>
</comment>
<dbReference type="SUPFAM" id="SSF56784">
    <property type="entry name" value="HAD-like"/>
    <property type="match status" value="1"/>
</dbReference>
<dbReference type="Pfam" id="PF05116">
    <property type="entry name" value="S6PP"/>
    <property type="match status" value="1"/>
</dbReference>
<organism evidence="3 4">
    <name type="scientific">Ciceribacter sichuanensis</name>
    <dbReference type="NCBI Taxonomy" id="2949647"/>
    <lineage>
        <taxon>Bacteria</taxon>
        <taxon>Pseudomonadati</taxon>
        <taxon>Pseudomonadota</taxon>
        <taxon>Alphaproteobacteria</taxon>
        <taxon>Hyphomicrobiales</taxon>
        <taxon>Rhizobiaceae</taxon>
        <taxon>Ciceribacter</taxon>
    </lineage>
</organism>
<dbReference type="AlphaFoldDB" id="A0AAJ1BRZ9"/>
<dbReference type="NCBIfam" id="TIGR01484">
    <property type="entry name" value="HAD-SF-IIB"/>
    <property type="match status" value="1"/>
</dbReference>
<name>A0AAJ1BRZ9_9HYPH</name>
<dbReference type="Gene3D" id="3.40.50.1000">
    <property type="entry name" value="HAD superfamily/HAD-like"/>
    <property type="match status" value="1"/>
</dbReference>
<accession>A0AAJ1BRZ9</accession>
<evidence type="ECO:0000259" key="2">
    <source>
        <dbReference type="Pfam" id="PF05116"/>
    </source>
</evidence>
<dbReference type="GO" id="GO:0016791">
    <property type="term" value="F:phosphatase activity"/>
    <property type="evidence" value="ECO:0007669"/>
    <property type="project" value="UniProtKB-ARBA"/>
</dbReference>
<dbReference type="RefSeq" id="WP_250912031.1">
    <property type="nucleotide sequence ID" value="NZ_JAMXLX010000001.1"/>
</dbReference>
<dbReference type="EMBL" id="JAMXLX010000001">
    <property type="protein sequence ID" value="MCO5955255.1"/>
    <property type="molecule type" value="Genomic_DNA"/>
</dbReference>
<dbReference type="PANTHER" id="PTHR46521:SF4">
    <property type="entry name" value="SUCROSE-PHOSPHATASE 2-RELATED"/>
    <property type="match status" value="1"/>
</dbReference>
<dbReference type="SFLD" id="SFLDG01140">
    <property type="entry name" value="C2.B:_Phosphomannomutase_and_P"/>
    <property type="match status" value="1"/>
</dbReference>
<dbReference type="InterPro" id="IPR036412">
    <property type="entry name" value="HAD-like_sf"/>
</dbReference>
<evidence type="ECO:0000256" key="1">
    <source>
        <dbReference type="ARBA" id="ARBA00022801"/>
    </source>
</evidence>
<dbReference type="SFLD" id="SFLDG01141">
    <property type="entry name" value="C2.B.1:_Sucrose_Phosphatase_Li"/>
    <property type="match status" value="1"/>
</dbReference>
<dbReference type="InterPro" id="IPR023214">
    <property type="entry name" value="HAD_sf"/>
</dbReference>
<dbReference type="InterPro" id="IPR006379">
    <property type="entry name" value="HAD-SF_hydro_IIB"/>
</dbReference>
<sequence>MATEMPFRLFSADLDGTLAGDRDASRRFSRYWQSLDPSHRPLLVYNSGRLIDDILAFTEEEELPRADALIGGVGTMLLSNSLADIGEDYDRALAATGYDARRIEALVMNERGIVRQPERYQHRFKSSWYLHDASTQELDNLFAKLNNEGLSVRIVYSSNRDLDILPANADKGAALAWLCERIDVTPDEVIVAGDSGNDRSMFLMEGVRGIIPANALAELTSLAKERDAAIFRAQSKTADGVIEGLMHWSGKPKETKVVNLDKFAQF</sequence>
<keyword evidence="1 3" id="KW-0378">Hydrolase</keyword>
<evidence type="ECO:0000313" key="3">
    <source>
        <dbReference type="EMBL" id="MCO5955255.1"/>
    </source>
</evidence>
<dbReference type="InterPro" id="IPR051518">
    <property type="entry name" value="Sucrose_Phosphatase"/>
</dbReference>
<dbReference type="SFLD" id="SFLDS00003">
    <property type="entry name" value="Haloacid_Dehalogenase"/>
    <property type="match status" value="1"/>
</dbReference>